<evidence type="ECO:0000313" key="2">
    <source>
        <dbReference type="Proteomes" id="UP000603506"/>
    </source>
</evidence>
<sequence>MDILLNELSLSGQYTSREFFVEQIVPSLIEVLDEIQELSKATIYKKKDFWLSKVTNTDTIHNILVGDLSRQFPSLKKIKRLLASPLFSEPYWEDTRKHLTNCIYIYNGNNVCNQSIAEACERDKIILSFRDSINLLKPSLIIIKNNTEKIVLDNLFEKGHYSNILHRRGVIHQFSLKDATRFQKDKKIIQGQNVYKEISTGYYWYLDNLHKNHYEVFDRNGQHIGTANTDGVIDPSKKVNGRTLQ</sequence>
<protein>
    <submittedName>
        <fullName evidence="1">Uncharacterized protein</fullName>
    </submittedName>
</protein>
<proteinExistence type="predicted"/>
<keyword evidence="2" id="KW-1185">Reference proteome</keyword>
<organism evidence="1 2">
    <name type="scientific">Capnocytophaga genosp. AHN8471</name>
    <dbReference type="NCBI Taxonomy" id="327574"/>
    <lineage>
        <taxon>Bacteria</taxon>
        <taxon>Pseudomonadati</taxon>
        <taxon>Bacteroidota</taxon>
        <taxon>Flavobacteriia</taxon>
        <taxon>Flavobacteriales</taxon>
        <taxon>Flavobacteriaceae</taxon>
        <taxon>Capnocytophaga</taxon>
    </lineage>
</organism>
<dbReference type="RefSeq" id="WP_203093910.1">
    <property type="nucleotide sequence ID" value="NZ_JAESPH010000011.1"/>
</dbReference>
<accession>A0ABS1YTN3</accession>
<comment type="caution">
    <text evidence="1">The sequence shown here is derived from an EMBL/GenBank/DDBJ whole genome shotgun (WGS) entry which is preliminary data.</text>
</comment>
<reference evidence="1 2" key="1">
    <citation type="submission" date="2021-01" db="EMBL/GenBank/DDBJ databases">
        <title>Evidence that Capnocytophaga endodontalis is a later homotypic synonym for Capnocytophaga genospecies AHN8471, and request for opinion on proposed recognition of strain AHN8471 as type strain of the species.</title>
        <authorList>
            <person name="Nicholson A.C."/>
            <person name="Hopper C.L."/>
            <person name="Gulvik C.A."/>
            <person name="Mcquiston J.R."/>
            <person name="Lau E.F."/>
        </authorList>
    </citation>
    <scope>NUCLEOTIDE SEQUENCE [LARGE SCALE GENOMIC DNA]</scope>
    <source>
        <strain evidence="1 2">AHN9576</strain>
    </source>
</reference>
<evidence type="ECO:0000313" key="1">
    <source>
        <dbReference type="EMBL" id="MBM0649779.1"/>
    </source>
</evidence>
<gene>
    <name evidence="1" type="ORF">JNB19_03255</name>
</gene>
<name>A0ABS1YTN3_9FLAO</name>
<dbReference type="Proteomes" id="UP000603506">
    <property type="component" value="Unassembled WGS sequence"/>
</dbReference>
<dbReference type="EMBL" id="JAEUAH010000003">
    <property type="protein sequence ID" value="MBM0649779.1"/>
    <property type="molecule type" value="Genomic_DNA"/>
</dbReference>